<dbReference type="PANTHER" id="PTHR45692">
    <property type="entry name" value="G_PROTEIN_RECEP_F2_4 DOMAIN-CONTAINING PROTEIN"/>
    <property type="match status" value="1"/>
</dbReference>
<dbReference type="PROSITE" id="PS50261">
    <property type="entry name" value="G_PROTEIN_RECEP_F2_4"/>
    <property type="match status" value="1"/>
</dbReference>
<evidence type="ECO:0000313" key="8">
    <source>
        <dbReference type="Proteomes" id="UP000663828"/>
    </source>
</evidence>
<feature type="transmembrane region" description="Helical" evidence="5">
    <location>
        <begin position="1166"/>
        <end position="1189"/>
    </location>
</feature>
<dbReference type="GO" id="GO:0007166">
    <property type="term" value="P:cell surface receptor signaling pathway"/>
    <property type="evidence" value="ECO:0007669"/>
    <property type="project" value="InterPro"/>
</dbReference>
<dbReference type="InterPro" id="IPR000832">
    <property type="entry name" value="GPCR_2_secretin-like"/>
</dbReference>
<name>A0A814HVJ1_ADIRI</name>
<keyword evidence="8" id="KW-1185">Reference proteome</keyword>
<evidence type="ECO:0000256" key="5">
    <source>
        <dbReference type="SAM" id="Phobius"/>
    </source>
</evidence>
<dbReference type="InterPro" id="IPR046338">
    <property type="entry name" value="GAIN_dom_sf"/>
</dbReference>
<evidence type="ECO:0000256" key="1">
    <source>
        <dbReference type="ARBA" id="ARBA00004141"/>
    </source>
</evidence>
<dbReference type="Pfam" id="PF01825">
    <property type="entry name" value="GPS"/>
    <property type="match status" value="1"/>
</dbReference>
<dbReference type="InterPro" id="IPR017981">
    <property type="entry name" value="GPCR_2-like_7TM"/>
</dbReference>
<dbReference type="Gene3D" id="1.20.1070.10">
    <property type="entry name" value="Rhodopsin 7-helix transmembrane proteins"/>
    <property type="match status" value="2"/>
</dbReference>
<feature type="transmembrane region" description="Helical" evidence="5">
    <location>
        <begin position="1244"/>
        <end position="1267"/>
    </location>
</feature>
<dbReference type="Proteomes" id="UP000663828">
    <property type="component" value="Unassembled WGS sequence"/>
</dbReference>
<feature type="domain" description="G-protein coupled receptors family 2 profile 2" evidence="6">
    <location>
        <begin position="332"/>
        <end position="636"/>
    </location>
</feature>
<evidence type="ECO:0000256" key="4">
    <source>
        <dbReference type="ARBA" id="ARBA00023136"/>
    </source>
</evidence>
<evidence type="ECO:0000313" key="7">
    <source>
        <dbReference type="EMBL" id="CAF1015137.1"/>
    </source>
</evidence>
<feature type="transmembrane region" description="Helical" evidence="5">
    <location>
        <begin position="583"/>
        <end position="602"/>
    </location>
</feature>
<feature type="transmembrane region" description="Helical" evidence="5">
    <location>
        <begin position="1040"/>
        <end position="1065"/>
    </location>
</feature>
<keyword evidence="3 5" id="KW-1133">Transmembrane helix</keyword>
<evidence type="ECO:0000256" key="2">
    <source>
        <dbReference type="ARBA" id="ARBA00022692"/>
    </source>
</evidence>
<reference evidence="7" key="1">
    <citation type="submission" date="2021-02" db="EMBL/GenBank/DDBJ databases">
        <authorList>
            <person name="Nowell W R."/>
        </authorList>
    </citation>
    <scope>NUCLEOTIDE SEQUENCE</scope>
</reference>
<feature type="transmembrane region" description="Helical" evidence="5">
    <location>
        <begin position="1004"/>
        <end position="1025"/>
    </location>
</feature>
<comment type="subcellular location">
    <subcellularLocation>
        <location evidence="1">Membrane</location>
        <topology evidence="1">Multi-pass membrane protein</topology>
    </subcellularLocation>
</comment>
<feature type="transmembrane region" description="Helical" evidence="5">
    <location>
        <begin position="1122"/>
        <end position="1145"/>
    </location>
</feature>
<feature type="transmembrane region" description="Helical" evidence="5">
    <location>
        <begin position="1077"/>
        <end position="1102"/>
    </location>
</feature>
<accession>A0A814HVJ1</accession>
<feature type="transmembrane region" description="Helical" evidence="5">
    <location>
        <begin position="614"/>
        <end position="634"/>
    </location>
</feature>
<protein>
    <recommendedName>
        <fullName evidence="6">G-protein coupled receptors family 2 profile 2 domain-containing protein</fullName>
    </recommendedName>
</protein>
<dbReference type="PANTHER" id="PTHR45692:SF1">
    <property type="entry name" value="G-PROTEIN COUPLED RECEPTORS FAMILY 2 PROFILE 2 DOMAIN-CONTAINING PROTEIN"/>
    <property type="match status" value="1"/>
</dbReference>
<organism evidence="7 8">
    <name type="scientific">Adineta ricciae</name>
    <name type="common">Rotifer</name>
    <dbReference type="NCBI Taxonomy" id="249248"/>
    <lineage>
        <taxon>Eukaryota</taxon>
        <taxon>Metazoa</taxon>
        <taxon>Spiralia</taxon>
        <taxon>Gnathifera</taxon>
        <taxon>Rotifera</taxon>
        <taxon>Eurotatoria</taxon>
        <taxon>Bdelloidea</taxon>
        <taxon>Adinetida</taxon>
        <taxon>Adinetidae</taxon>
        <taxon>Adineta</taxon>
    </lineage>
</organism>
<feature type="transmembrane region" description="Helical" evidence="5">
    <location>
        <begin position="334"/>
        <end position="356"/>
    </location>
</feature>
<evidence type="ECO:0000259" key="6">
    <source>
        <dbReference type="PROSITE" id="PS50261"/>
    </source>
</evidence>
<dbReference type="InterPro" id="IPR000203">
    <property type="entry name" value="GPS"/>
</dbReference>
<gene>
    <name evidence="7" type="ORF">XAT740_LOCUS13934</name>
</gene>
<keyword evidence="2 5" id="KW-0812">Transmembrane</keyword>
<keyword evidence="4 5" id="KW-0472">Membrane</keyword>
<dbReference type="Gene3D" id="2.60.220.50">
    <property type="match status" value="2"/>
</dbReference>
<sequence length="1349" mass="150945">MTTDISSNPNSIYIITSFNPNAMVTPIYIITSISPITTTTTATTITTSSTITTTITTSTTITTTTTLPFCNNGTHYLSSNGTCLSKDSELQNLVYFLLTNTTNGTATANALTQYLQLIANSTVPSTPNNTLSITQIDKILENITNTTYSFADNSSIIVVSQINGTVDNETVIGLAYNTSNNTIVNTINSANVTGSFQSVAGIVRLEGLKATEYFNMLLIYNPNTVERMGNWSETDQIVSSIVVASVNRTIRNKVVIRLLFEVIVPPDPNTPGKYACKYFNSTISQWSSDGCLEPNYNEEFRRYECECYHLTSFALIWSQNLLDNKFEEYTSEDIASIVFLSISITCFVVVIIHGIYKCTWGANNEYEQDEARLPRNIILYIAFGVTMFLFVFYLSLGGTVYQRYKSLDMSKNPQGDPPAPGMRPMTRANTLTTASEASDDSCTANERVLMYIVYFLIIMMFCAKTSMGYYNYLHFVKMFPPPNYYLHLIIIMSISAVISGVATVLAIVFNSNPPNQITRTVKGKLCWFKSESHINDYFLTIPIVLFLALNTILLFLVIRYMFFSARRRNLPKVKNIRLKRMFIILYISCFTQGFGWLFGVVIPGVDQKAGRVLVWVFIIFNGLEGLFTVIAYIIGLHAELNKTIPSGPNPDPNYEELNAMNDPQPKEIEEIEFAIKNLKKTRPPTFQNTSTTDSILFSTTDFTNPTINTTLVSTLFSTSSITKLSTSTHTTPYTPENCNNSSLIQLPNNTCVSKESALIFVHQTLNSPNATNDDKAKALALYFVSVDVSSSSPTSNSTNNLSLTDIERIVDNLTDVTANISSSASFFVAQPINQTSGQDIVLGASVYSQRIGEIVTANNKGRIISNSSLTTAAIIDNTTLDGVTSLSVLIINDPTSFRNADNTTNKTIASSIVIVSVQPHHFIKSINISLYFRLLNGSRPSDDLDYRCSYFNTTNHTWEEHGCSPALYNHIYNRYECYCNHNTSFALIWTPKIPLTSHLDAQDIASLVVQFISITCFIIVIVHGLTTQLTSRLGSVQARLLLPLISTAATTLLFIFYIALALTVYKNTPSSTSTKRCFMSSSVLMFITYFLLIFMFCVKSSVGYFNYLRFVHLFPEPSLGRLYFLLLLSLVVSAVCTSLAVGLNSNAARSITELYRFKLCWFSRSVNYYFLTIPACLFVLVNVVMLIIVGSRIVSHARNATSRHQSYERMKQCVLVLMSSSISQGVGWVFGPLIGIDNEITVTVFGWIFVILIGLEGLWSASIYLIVRLQHLDEQKRVVAARLVKRAKRFLESEVYSREGVQSLEHSRCTPREVKHRFRDEEMEPVYLEEFYTIRFDELTDTDDALLFF</sequence>
<feature type="transmembrane region" description="Helical" evidence="5">
    <location>
        <begin position="377"/>
        <end position="396"/>
    </location>
</feature>
<dbReference type="EMBL" id="CAJNOR010000822">
    <property type="protein sequence ID" value="CAF1015137.1"/>
    <property type="molecule type" value="Genomic_DNA"/>
</dbReference>
<evidence type="ECO:0000256" key="3">
    <source>
        <dbReference type="ARBA" id="ARBA00022989"/>
    </source>
</evidence>
<dbReference type="GO" id="GO:0016020">
    <property type="term" value="C:membrane"/>
    <property type="evidence" value="ECO:0007669"/>
    <property type="project" value="UniProtKB-SubCell"/>
</dbReference>
<feature type="transmembrane region" description="Helical" evidence="5">
    <location>
        <begin position="448"/>
        <end position="472"/>
    </location>
</feature>
<feature type="transmembrane region" description="Helical" evidence="5">
    <location>
        <begin position="537"/>
        <end position="562"/>
    </location>
</feature>
<feature type="transmembrane region" description="Helical" evidence="5">
    <location>
        <begin position="484"/>
        <end position="509"/>
    </location>
</feature>
<dbReference type="Pfam" id="PF00002">
    <property type="entry name" value="7tm_2"/>
    <property type="match status" value="1"/>
</dbReference>
<proteinExistence type="predicted"/>
<comment type="caution">
    <text evidence="7">The sequence shown here is derived from an EMBL/GenBank/DDBJ whole genome shotgun (WGS) entry which is preliminary data.</text>
</comment>
<dbReference type="GO" id="GO:0004930">
    <property type="term" value="F:G protein-coupled receptor activity"/>
    <property type="evidence" value="ECO:0007669"/>
    <property type="project" value="InterPro"/>
</dbReference>